<dbReference type="EMBL" id="QUTE01016734">
    <property type="protein sequence ID" value="RHY95909.1"/>
    <property type="molecule type" value="Genomic_DNA"/>
</dbReference>
<dbReference type="AlphaFoldDB" id="A0A397EQ32"/>
<protein>
    <submittedName>
        <fullName evidence="1">Uncharacterized protein</fullName>
    </submittedName>
</protein>
<accession>A0A397EQ32</accession>
<organism evidence="1 2">
    <name type="scientific">Aphanomyces astaci</name>
    <name type="common">Crayfish plague agent</name>
    <dbReference type="NCBI Taxonomy" id="112090"/>
    <lineage>
        <taxon>Eukaryota</taxon>
        <taxon>Sar</taxon>
        <taxon>Stramenopiles</taxon>
        <taxon>Oomycota</taxon>
        <taxon>Saprolegniomycetes</taxon>
        <taxon>Saprolegniales</taxon>
        <taxon>Verrucalvaceae</taxon>
        <taxon>Aphanomyces</taxon>
    </lineage>
</organism>
<comment type="caution">
    <text evidence="1">The sequence shown here is derived from an EMBL/GenBank/DDBJ whole genome shotgun (WGS) entry which is preliminary data.</text>
</comment>
<dbReference type="VEuPathDB" id="FungiDB:H257_01404"/>
<name>A0A397EQ32_APHAT</name>
<gene>
    <name evidence="1" type="ORF">DYB31_002501</name>
</gene>
<proteinExistence type="predicted"/>
<sequence>MKLRCDDYEVANVSNAQLSKYWGTIALNLSQEFNTTVTGTVAKINFCKLKADYAKIQKAASATGNKSDIEYPVYWSDMVMC</sequence>
<reference evidence="1 2" key="1">
    <citation type="submission" date="2018-08" db="EMBL/GenBank/DDBJ databases">
        <title>Aphanomyces genome sequencing and annotation.</title>
        <authorList>
            <person name="Minardi D."/>
            <person name="Oidtmann B."/>
            <person name="Van Der Giezen M."/>
            <person name="Studholme D.J."/>
        </authorList>
    </citation>
    <scope>NUCLEOTIDE SEQUENCE [LARGE SCALE GENOMIC DNA]</scope>
    <source>
        <strain evidence="1 2">197901</strain>
    </source>
</reference>
<dbReference type="Proteomes" id="UP000266196">
    <property type="component" value="Unassembled WGS sequence"/>
</dbReference>
<evidence type="ECO:0000313" key="2">
    <source>
        <dbReference type="Proteomes" id="UP000266196"/>
    </source>
</evidence>
<evidence type="ECO:0000313" key="1">
    <source>
        <dbReference type="EMBL" id="RHY95909.1"/>
    </source>
</evidence>